<feature type="region of interest" description="Disordered" evidence="1">
    <location>
        <begin position="33"/>
        <end position="137"/>
    </location>
</feature>
<comment type="caution">
    <text evidence="2">The sequence shown here is derived from an EMBL/GenBank/DDBJ whole genome shotgun (WGS) entry which is preliminary data.</text>
</comment>
<sequence length="390" mass="43557">YCCHKIDKRISELLKKNTKKRLRKRQLQAKAEAEGDFSHLKKKKSAQTLVINDHRQPTLPKVDNLLPSHPLSQKPTLPEPVRKNFPPNGQNSAGFQGLQISRSNTPNHPPHGQNSAGLQGLQINRSDTNNNNHLPYKNNAKVSYKLPGPGYPQHPQRPQLYTRKTPAPGIIPQRGYNNLAAMSEPIPQIHVTRSEPTSQIHAAISEPIPKIYVGRSEHIPQVDAAISEPIPKIYVARSEPIPQINVAKSEPIPQINVTMSDPVPQVNVAMSEPIPLVPQSIPQAYATKFKPVYQASITTSQSIPSIELQSTSQQQTKSVGASYDCVDIIDNYHSYSESVDVERRHENNFASSSQSHQLPNQTALQVEQSMYDYTQQGSSKVIEEEYFYAQ</sequence>
<feature type="non-terminal residue" evidence="2">
    <location>
        <position position="390"/>
    </location>
</feature>
<dbReference type="Proteomes" id="UP000789342">
    <property type="component" value="Unassembled WGS sequence"/>
</dbReference>
<dbReference type="EMBL" id="CAJVPV010015194">
    <property type="protein sequence ID" value="CAG8690450.1"/>
    <property type="molecule type" value="Genomic_DNA"/>
</dbReference>
<reference evidence="2" key="1">
    <citation type="submission" date="2021-06" db="EMBL/GenBank/DDBJ databases">
        <authorList>
            <person name="Kallberg Y."/>
            <person name="Tangrot J."/>
            <person name="Rosling A."/>
        </authorList>
    </citation>
    <scope>NUCLEOTIDE SEQUENCE</scope>
    <source>
        <strain evidence="2">CL551</strain>
    </source>
</reference>
<evidence type="ECO:0000256" key="1">
    <source>
        <dbReference type="SAM" id="MobiDB-lite"/>
    </source>
</evidence>
<gene>
    <name evidence="2" type="ORF">AMORRO_LOCUS11614</name>
</gene>
<keyword evidence="3" id="KW-1185">Reference proteome</keyword>
<accession>A0A9N9ERI5</accession>
<protein>
    <submittedName>
        <fullName evidence="2">2123_t:CDS:1</fullName>
    </submittedName>
</protein>
<evidence type="ECO:0000313" key="3">
    <source>
        <dbReference type="Proteomes" id="UP000789342"/>
    </source>
</evidence>
<feature type="compositionally biased region" description="Polar residues" evidence="1">
    <location>
        <begin position="87"/>
        <end position="133"/>
    </location>
</feature>
<evidence type="ECO:0000313" key="2">
    <source>
        <dbReference type="EMBL" id="CAG8690450.1"/>
    </source>
</evidence>
<proteinExistence type="predicted"/>
<organism evidence="2 3">
    <name type="scientific">Acaulospora morrowiae</name>
    <dbReference type="NCBI Taxonomy" id="94023"/>
    <lineage>
        <taxon>Eukaryota</taxon>
        <taxon>Fungi</taxon>
        <taxon>Fungi incertae sedis</taxon>
        <taxon>Mucoromycota</taxon>
        <taxon>Glomeromycotina</taxon>
        <taxon>Glomeromycetes</taxon>
        <taxon>Diversisporales</taxon>
        <taxon>Acaulosporaceae</taxon>
        <taxon>Acaulospora</taxon>
    </lineage>
</organism>
<name>A0A9N9ERI5_9GLOM</name>
<dbReference type="AlphaFoldDB" id="A0A9N9ERI5"/>